<evidence type="ECO:0000313" key="2">
    <source>
        <dbReference type="EMBL" id="GAA2930096.1"/>
    </source>
</evidence>
<dbReference type="EMBL" id="BAAAVA010000037">
    <property type="protein sequence ID" value="GAA2930096.1"/>
    <property type="molecule type" value="Genomic_DNA"/>
</dbReference>
<sequence>MYYVIAAFLGIALVFMTWKAIRLWRHPEVIDDFSTAFAFLPFGKDVRRGEVRSVLLTVITLWSAAVLFVSGLTLAEDEISTAGAYVIAGAVVVILLCLLCEASVILFNRPKFVVPPHMRADLGVIAARRARRKR</sequence>
<feature type="transmembrane region" description="Helical" evidence="1">
    <location>
        <begin position="82"/>
        <end position="107"/>
    </location>
</feature>
<proteinExistence type="predicted"/>
<comment type="caution">
    <text evidence="2">The sequence shown here is derived from an EMBL/GenBank/DDBJ whole genome shotgun (WGS) entry which is preliminary data.</text>
</comment>
<accession>A0ABP6JDY7</accession>
<evidence type="ECO:0008006" key="4">
    <source>
        <dbReference type="Google" id="ProtNLM"/>
    </source>
</evidence>
<protein>
    <recommendedName>
        <fullName evidence="4">Integral membrane protein</fullName>
    </recommendedName>
</protein>
<keyword evidence="3" id="KW-1185">Reference proteome</keyword>
<evidence type="ECO:0000256" key="1">
    <source>
        <dbReference type="SAM" id="Phobius"/>
    </source>
</evidence>
<keyword evidence="1" id="KW-1133">Transmembrane helix</keyword>
<reference evidence="3" key="1">
    <citation type="journal article" date="2019" name="Int. J. Syst. Evol. Microbiol.">
        <title>The Global Catalogue of Microorganisms (GCM) 10K type strain sequencing project: providing services to taxonomists for standard genome sequencing and annotation.</title>
        <authorList>
            <consortium name="The Broad Institute Genomics Platform"/>
            <consortium name="The Broad Institute Genome Sequencing Center for Infectious Disease"/>
            <person name="Wu L."/>
            <person name="Ma J."/>
        </authorList>
    </citation>
    <scope>NUCLEOTIDE SEQUENCE [LARGE SCALE GENOMIC DNA]</scope>
    <source>
        <strain evidence="3">JCM 9650</strain>
    </source>
</reference>
<name>A0ABP6JDY7_9ACTN</name>
<keyword evidence="1" id="KW-0812">Transmembrane</keyword>
<keyword evidence="1" id="KW-0472">Membrane</keyword>
<feature type="transmembrane region" description="Helical" evidence="1">
    <location>
        <begin position="54"/>
        <end position="75"/>
    </location>
</feature>
<gene>
    <name evidence="2" type="ORF">GCM10010478_33750</name>
</gene>
<dbReference type="Proteomes" id="UP001501423">
    <property type="component" value="Unassembled WGS sequence"/>
</dbReference>
<organism evidence="2 3">
    <name type="scientific">Streptomyces erythrogriseus</name>
    <dbReference type="NCBI Taxonomy" id="284027"/>
    <lineage>
        <taxon>Bacteria</taxon>
        <taxon>Bacillati</taxon>
        <taxon>Actinomycetota</taxon>
        <taxon>Actinomycetes</taxon>
        <taxon>Kitasatosporales</taxon>
        <taxon>Streptomycetaceae</taxon>
        <taxon>Streptomyces</taxon>
        <taxon>Streptomyces griseoincarnatus group</taxon>
    </lineage>
</organism>
<dbReference type="RefSeq" id="WP_346089458.1">
    <property type="nucleotide sequence ID" value="NZ_BAAAVA010000037.1"/>
</dbReference>
<evidence type="ECO:0000313" key="3">
    <source>
        <dbReference type="Proteomes" id="UP001501423"/>
    </source>
</evidence>